<organism evidence="1 2">
    <name type="scientific">Lactobacillus colini</name>
    <dbReference type="NCBI Taxonomy" id="1819254"/>
    <lineage>
        <taxon>Bacteria</taxon>
        <taxon>Bacillati</taxon>
        <taxon>Bacillota</taxon>
        <taxon>Bacilli</taxon>
        <taxon>Lactobacillales</taxon>
        <taxon>Lactobacillaceae</taxon>
        <taxon>Lactobacillus</taxon>
    </lineage>
</organism>
<evidence type="ECO:0000313" key="1">
    <source>
        <dbReference type="EMBL" id="MBP2057169.1"/>
    </source>
</evidence>
<reference evidence="1 2" key="1">
    <citation type="submission" date="2021-03" db="EMBL/GenBank/DDBJ databases">
        <title>Genomic Encyclopedia of Type Strains, Phase IV (KMG-IV): sequencing the most valuable type-strain genomes for metagenomic binning, comparative biology and taxonomic classification.</title>
        <authorList>
            <person name="Goeker M."/>
        </authorList>
    </citation>
    <scope>NUCLEOTIDE SEQUENCE [LARGE SCALE GENOMIC DNA]</scope>
    <source>
        <strain evidence="1 2">DSM 101872</strain>
    </source>
</reference>
<dbReference type="Proteomes" id="UP001519292">
    <property type="component" value="Unassembled WGS sequence"/>
</dbReference>
<name>A0ABS4MCP4_9LACO</name>
<accession>A0ABS4MCP4</accession>
<protein>
    <submittedName>
        <fullName evidence="1">Uncharacterized protein</fullName>
    </submittedName>
</protein>
<evidence type="ECO:0000313" key="2">
    <source>
        <dbReference type="Proteomes" id="UP001519292"/>
    </source>
</evidence>
<gene>
    <name evidence="1" type="ORF">J2Z60_000331</name>
</gene>
<proteinExistence type="predicted"/>
<dbReference type="EMBL" id="JAGGLU010000001">
    <property type="protein sequence ID" value="MBP2057169.1"/>
    <property type="molecule type" value="Genomic_DNA"/>
</dbReference>
<sequence length="44" mass="5020">MTQVVKISDEINPHLYDLWTTDKPYIVTMVSVVLSSQQLSVLNL</sequence>
<dbReference type="RefSeq" id="WP_342590239.1">
    <property type="nucleotide sequence ID" value="NZ_JAGGLU010000001.1"/>
</dbReference>
<comment type="caution">
    <text evidence="1">The sequence shown here is derived from an EMBL/GenBank/DDBJ whole genome shotgun (WGS) entry which is preliminary data.</text>
</comment>
<keyword evidence="2" id="KW-1185">Reference proteome</keyword>